<dbReference type="InterPro" id="IPR023795">
    <property type="entry name" value="Serpin_CS"/>
</dbReference>
<dbReference type="SUPFAM" id="SSF56574">
    <property type="entry name" value="Serpins"/>
    <property type="match status" value="1"/>
</dbReference>
<feature type="signal peptide" evidence="2">
    <location>
        <begin position="1"/>
        <end position="29"/>
    </location>
</feature>
<evidence type="ECO:0000256" key="1">
    <source>
        <dbReference type="RuleBase" id="RU000411"/>
    </source>
</evidence>
<feature type="chain" id="PRO_5003954621" evidence="2">
    <location>
        <begin position="30"/>
        <end position="427"/>
    </location>
</feature>
<evidence type="ECO:0000259" key="3">
    <source>
        <dbReference type="SMART" id="SM00093"/>
    </source>
</evidence>
<proteinExistence type="inferred from homology"/>
<dbReference type="PATRIC" id="fig|1127699.3.peg.2119"/>
<dbReference type="STRING" id="1127699.HMPREF9151_02319"/>
<dbReference type="HOGENOM" id="CLU_023330_0_3_10"/>
<reference evidence="4 5" key="1">
    <citation type="submission" date="2012-05" db="EMBL/GenBank/DDBJ databases">
        <authorList>
            <person name="Weinstock G."/>
            <person name="Sodergren E."/>
            <person name="Lobos E.A."/>
            <person name="Fulton L."/>
            <person name="Fulton R."/>
            <person name="Courtney L."/>
            <person name="Fronick C."/>
            <person name="O'Laughlin M."/>
            <person name="Godfrey J."/>
            <person name="Wilson R.M."/>
            <person name="Miner T."/>
            <person name="Farmer C."/>
            <person name="Delehaunty K."/>
            <person name="Cordes M."/>
            <person name="Minx P."/>
            <person name="Tomlinson C."/>
            <person name="Chen J."/>
            <person name="Wollam A."/>
            <person name="Pepin K.H."/>
            <person name="Bhonagiri V."/>
            <person name="Zhang X."/>
            <person name="Suruliraj S."/>
            <person name="Warren W."/>
            <person name="Mitreva M."/>
            <person name="Mardis E.R."/>
            <person name="Wilson R.K."/>
        </authorList>
    </citation>
    <scope>NUCLEOTIDE SEQUENCE [LARGE SCALE GENOMIC DNA]</scope>
    <source>
        <strain evidence="4 5">F0055</strain>
    </source>
</reference>
<dbReference type="GO" id="GO:0005615">
    <property type="term" value="C:extracellular space"/>
    <property type="evidence" value="ECO:0007669"/>
    <property type="project" value="InterPro"/>
</dbReference>
<dbReference type="PANTHER" id="PTHR11461">
    <property type="entry name" value="SERINE PROTEASE INHIBITOR, SERPIN"/>
    <property type="match status" value="1"/>
</dbReference>
<dbReference type="CDD" id="cd19588">
    <property type="entry name" value="serpin_miropin-like"/>
    <property type="match status" value="1"/>
</dbReference>
<dbReference type="Gene3D" id="3.30.497.10">
    <property type="entry name" value="Antithrombin, subunit I, domain 2"/>
    <property type="match status" value="1"/>
</dbReference>
<dbReference type="RefSeq" id="WP_009161179.1">
    <property type="nucleotide sequence ID" value="NZ_KB290963.1"/>
</dbReference>
<evidence type="ECO:0000313" key="4">
    <source>
        <dbReference type="EMBL" id="EKX96938.1"/>
    </source>
</evidence>
<accession>L1N085</accession>
<dbReference type="PROSITE" id="PS00284">
    <property type="entry name" value="SERPIN"/>
    <property type="match status" value="1"/>
</dbReference>
<protein>
    <submittedName>
        <fullName evidence="4">Serine proteinase inhibitor</fullName>
    </submittedName>
</protein>
<dbReference type="Gene3D" id="2.30.39.10">
    <property type="entry name" value="Alpha-1-antitrypsin, domain 1"/>
    <property type="match status" value="1"/>
</dbReference>
<comment type="caution">
    <text evidence="4">The sequence shown here is derived from an EMBL/GenBank/DDBJ whole genome shotgun (WGS) entry which is preliminary data.</text>
</comment>
<dbReference type="Proteomes" id="UP000010433">
    <property type="component" value="Unassembled WGS sequence"/>
</dbReference>
<dbReference type="PANTHER" id="PTHR11461:SF211">
    <property type="entry name" value="GH10112P-RELATED"/>
    <property type="match status" value="1"/>
</dbReference>
<keyword evidence="5" id="KW-1185">Reference proteome</keyword>
<dbReference type="GO" id="GO:0004867">
    <property type="term" value="F:serine-type endopeptidase inhibitor activity"/>
    <property type="evidence" value="ECO:0007669"/>
    <property type="project" value="InterPro"/>
</dbReference>
<dbReference type="AlphaFoldDB" id="L1N085"/>
<keyword evidence="2" id="KW-0732">Signal</keyword>
<evidence type="ECO:0000256" key="2">
    <source>
        <dbReference type="SAM" id="SignalP"/>
    </source>
</evidence>
<dbReference type="InterPro" id="IPR000215">
    <property type="entry name" value="Serpin_fam"/>
</dbReference>
<dbReference type="EMBL" id="AMEP01000148">
    <property type="protein sequence ID" value="EKX96938.1"/>
    <property type="molecule type" value="Genomic_DNA"/>
</dbReference>
<dbReference type="SMART" id="SM00093">
    <property type="entry name" value="SERPIN"/>
    <property type="match status" value="1"/>
</dbReference>
<dbReference type="InterPro" id="IPR042185">
    <property type="entry name" value="Serpin_sf_2"/>
</dbReference>
<feature type="domain" description="Serpin" evidence="3">
    <location>
        <begin position="65"/>
        <end position="424"/>
    </location>
</feature>
<organism evidence="4 5">
    <name type="scientific">Hoylesella saccharolytica F0055</name>
    <dbReference type="NCBI Taxonomy" id="1127699"/>
    <lineage>
        <taxon>Bacteria</taxon>
        <taxon>Pseudomonadati</taxon>
        <taxon>Bacteroidota</taxon>
        <taxon>Bacteroidia</taxon>
        <taxon>Bacteroidales</taxon>
        <taxon>Prevotellaceae</taxon>
        <taxon>Hoylesella</taxon>
    </lineage>
</organism>
<gene>
    <name evidence="4" type="ORF">HMPREF9151_02319</name>
</gene>
<dbReference type="InterPro" id="IPR036186">
    <property type="entry name" value="Serpin_sf"/>
</dbReference>
<dbReference type="PROSITE" id="PS51257">
    <property type="entry name" value="PROKAR_LIPOPROTEIN"/>
    <property type="match status" value="1"/>
</dbReference>
<dbReference type="InterPro" id="IPR023796">
    <property type="entry name" value="Serpin_dom"/>
</dbReference>
<dbReference type="InterPro" id="IPR042178">
    <property type="entry name" value="Serpin_sf_1"/>
</dbReference>
<dbReference type="OrthoDB" id="9764871at2"/>
<evidence type="ECO:0000313" key="5">
    <source>
        <dbReference type="Proteomes" id="UP000010433"/>
    </source>
</evidence>
<comment type="similarity">
    <text evidence="1">Belongs to the serpin family.</text>
</comment>
<name>L1N085_9BACT</name>
<dbReference type="Pfam" id="PF00079">
    <property type="entry name" value="Serpin"/>
    <property type="match status" value="1"/>
</dbReference>
<sequence length="427" mass="46979">MKKLRKHVAWGLFIPALLLSGCSSSSSTAIDDGYTVTQKKLNDLVRIELTETQKQYVTQNNVFALNLFKGVANAEKNKQSYLVSPLSVTYLMGMVNNGAAGGTQKEINDMLGFGSADAKAINEFCQKLMEGAPNIDKSVQIKIANLVEVNKNYTLKPGFKNTVENAYKAQVESADFAKNATLDRINNWCKEHTNNLIPKILEEIEPSAVSYLLNAIYFKGIWTNKFDVNETKDKPFRSAKGVSADVPTMHQKEVLLYNSNDVYATLHLPYGNGGYSMEVLLPNEGKTTADVIEAIGGDKWIQNLNGCRNYEVDVELPKFDTNYEVQLNGILRALGAKRMFEPSAAEFPNFCNTNVYISTVLQKAAIKVNEEGSEAAAVTVGGVMTTSTPEPVKIPTAVFHANRPFIYAITENVTGSIYFIGVYGGDK</sequence>